<proteinExistence type="inferred from homology"/>
<keyword evidence="4" id="KW-0804">Transcription</keyword>
<keyword evidence="5" id="KW-0539">Nucleus</keyword>
<dbReference type="GO" id="GO:0006368">
    <property type="term" value="P:transcription elongation by RNA polymerase II"/>
    <property type="evidence" value="ECO:0007669"/>
    <property type="project" value="InterPro"/>
</dbReference>
<comment type="subcellular location">
    <subcellularLocation>
        <location evidence="1">Nucleus</location>
    </subcellularLocation>
</comment>
<evidence type="ECO:0000256" key="6">
    <source>
        <dbReference type="SAM" id="MobiDB-lite"/>
    </source>
</evidence>
<dbReference type="InterPro" id="IPR032041">
    <property type="entry name" value="Cdc73_N"/>
</dbReference>
<gene>
    <name evidence="9" type="ORF">EmuJ_001032400</name>
</gene>
<feature type="domain" description="Cell division control protein 73 C-terminal" evidence="7">
    <location>
        <begin position="488"/>
        <end position="640"/>
    </location>
</feature>
<dbReference type="OrthoDB" id="2186602at2759"/>
<feature type="region of interest" description="Disordered" evidence="6">
    <location>
        <begin position="410"/>
        <end position="482"/>
    </location>
</feature>
<evidence type="ECO:0000259" key="8">
    <source>
        <dbReference type="Pfam" id="PF16050"/>
    </source>
</evidence>
<organism evidence="9 10">
    <name type="scientific">Echinococcus multilocularis</name>
    <name type="common">Fox tapeworm</name>
    <dbReference type="NCBI Taxonomy" id="6211"/>
    <lineage>
        <taxon>Eukaryota</taxon>
        <taxon>Metazoa</taxon>
        <taxon>Spiralia</taxon>
        <taxon>Lophotrochozoa</taxon>
        <taxon>Platyhelminthes</taxon>
        <taxon>Cestoda</taxon>
        <taxon>Eucestoda</taxon>
        <taxon>Cyclophyllidea</taxon>
        <taxon>Taeniidae</taxon>
        <taxon>Echinococcus</taxon>
    </lineage>
</organism>
<accession>A0A068YCV8</accession>
<evidence type="ECO:0000256" key="3">
    <source>
        <dbReference type="ARBA" id="ARBA00023015"/>
    </source>
</evidence>
<protein>
    <submittedName>
        <fullName evidence="9">Parafibromin</fullName>
    </submittedName>
</protein>
<feature type="compositionally biased region" description="Basic and acidic residues" evidence="6">
    <location>
        <begin position="132"/>
        <end position="143"/>
    </location>
</feature>
<dbReference type="GO" id="GO:0016593">
    <property type="term" value="C:Cdc73/Paf1 complex"/>
    <property type="evidence" value="ECO:0007669"/>
    <property type="project" value="InterPro"/>
</dbReference>
<comment type="similarity">
    <text evidence="2">Belongs to the CDC73 family.</text>
</comment>
<keyword evidence="3" id="KW-0805">Transcription regulation</keyword>
<keyword evidence="10" id="KW-1185">Reference proteome</keyword>
<evidence type="ECO:0000256" key="1">
    <source>
        <dbReference type="ARBA" id="ARBA00004123"/>
    </source>
</evidence>
<dbReference type="GO" id="GO:0000993">
    <property type="term" value="F:RNA polymerase II complex binding"/>
    <property type="evidence" value="ECO:0007669"/>
    <property type="project" value="TreeGrafter"/>
</dbReference>
<evidence type="ECO:0000256" key="5">
    <source>
        <dbReference type="ARBA" id="ARBA00023242"/>
    </source>
</evidence>
<feature type="region of interest" description="Disordered" evidence="6">
    <location>
        <begin position="132"/>
        <end position="163"/>
    </location>
</feature>
<dbReference type="FunFam" id="3.40.50.11990:FF:000002">
    <property type="entry name" value="protein CDC73 homolog"/>
    <property type="match status" value="1"/>
</dbReference>
<feature type="domain" description="Paf1 complex subunit Cdc73 N-terminal" evidence="8">
    <location>
        <begin position="273"/>
        <end position="377"/>
    </location>
</feature>
<dbReference type="InterPro" id="IPR038103">
    <property type="entry name" value="CDC73_C_sf"/>
</dbReference>
<dbReference type="Pfam" id="PF05179">
    <property type="entry name" value="CDC73_C"/>
    <property type="match status" value="1"/>
</dbReference>
<dbReference type="Gene3D" id="3.40.50.11990">
    <property type="entry name" value="RNA polymerase II accessory factor, Cdc73 C-terminal domain"/>
    <property type="match status" value="1"/>
</dbReference>
<dbReference type="PANTHER" id="PTHR12466:SF8">
    <property type="entry name" value="PARAFIBROMIN"/>
    <property type="match status" value="1"/>
</dbReference>
<dbReference type="InterPro" id="IPR007852">
    <property type="entry name" value="Cdc73/Parafibromin"/>
</dbReference>
<evidence type="ECO:0000313" key="10">
    <source>
        <dbReference type="Proteomes" id="UP000017246"/>
    </source>
</evidence>
<reference evidence="9" key="2">
    <citation type="submission" date="2015-11" db="EMBL/GenBank/DDBJ databases">
        <authorList>
            <person name="Zhang Y."/>
            <person name="Guo Z."/>
        </authorList>
    </citation>
    <scope>NUCLEOTIDE SEQUENCE</scope>
</reference>
<reference evidence="9" key="1">
    <citation type="journal article" date="2013" name="Nature">
        <title>The genomes of four tapeworm species reveal adaptations to parasitism.</title>
        <authorList>
            <person name="Tsai I.J."/>
            <person name="Zarowiecki M."/>
            <person name="Holroyd N."/>
            <person name="Garciarrubio A."/>
            <person name="Sanchez-Flores A."/>
            <person name="Brooks K.L."/>
            <person name="Tracey A."/>
            <person name="Bobes R.J."/>
            <person name="Fragoso G."/>
            <person name="Sciutto E."/>
            <person name="Aslett M."/>
            <person name="Beasley H."/>
            <person name="Bennett H.M."/>
            <person name="Cai J."/>
            <person name="Camicia F."/>
            <person name="Clark R."/>
            <person name="Cucher M."/>
            <person name="De Silva N."/>
            <person name="Day T.A."/>
            <person name="Deplazes P."/>
            <person name="Estrada K."/>
            <person name="Fernandez C."/>
            <person name="Holland P.W."/>
            <person name="Hou J."/>
            <person name="Hu S."/>
            <person name="Huckvale T."/>
            <person name="Hung S.S."/>
            <person name="Kamenetzky L."/>
            <person name="Keane J.A."/>
            <person name="Kiss F."/>
            <person name="Koziol U."/>
            <person name="Lambert O."/>
            <person name="Liu K."/>
            <person name="Luo X."/>
            <person name="Luo Y."/>
            <person name="Macchiaroli N."/>
            <person name="Nichol S."/>
            <person name="Paps J."/>
            <person name="Parkinson J."/>
            <person name="Pouchkina-Stantcheva N."/>
            <person name="Riddiford N."/>
            <person name="Rosenzvit M."/>
            <person name="Salinas G."/>
            <person name="Wasmuth J.D."/>
            <person name="Zamanian M."/>
            <person name="Zheng Y."/>
            <person name="Cai X."/>
            <person name="Soberon X."/>
            <person name="Olson P.D."/>
            <person name="Laclette J.P."/>
            <person name="Brehm K."/>
            <person name="Berriman M."/>
            <person name="Garciarrubio A."/>
            <person name="Bobes R.J."/>
            <person name="Fragoso G."/>
            <person name="Sanchez-Flores A."/>
            <person name="Estrada K."/>
            <person name="Cevallos M.A."/>
            <person name="Morett E."/>
            <person name="Gonzalez V."/>
            <person name="Portillo T."/>
            <person name="Ochoa-Leyva A."/>
            <person name="Jose M.V."/>
            <person name="Sciutto E."/>
            <person name="Landa A."/>
            <person name="Jimenez L."/>
            <person name="Valdes V."/>
            <person name="Carrero J.C."/>
            <person name="Larralde C."/>
            <person name="Morales-Montor J."/>
            <person name="Limon-Lason J."/>
            <person name="Soberon X."/>
            <person name="Laclette J.P."/>
        </authorList>
    </citation>
    <scope>NUCLEOTIDE SEQUENCE [LARGE SCALE GENOMIC DNA]</scope>
</reference>
<dbReference type="EMBL" id="LN902842">
    <property type="protein sequence ID" value="CDS42608.1"/>
    <property type="molecule type" value="Genomic_DNA"/>
</dbReference>
<dbReference type="Pfam" id="PF16050">
    <property type="entry name" value="CDC73_N"/>
    <property type="match status" value="2"/>
</dbReference>
<evidence type="ECO:0000313" key="9">
    <source>
        <dbReference type="EMBL" id="CDS42608.1"/>
    </source>
</evidence>
<dbReference type="PANTHER" id="PTHR12466">
    <property type="entry name" value="CDC73 DOMAIN PROTEIN"/>
    <property type="match status" value="1"/>
</dbReference>
<evidence type="ECO:0000259" key="7">
    <source>
        <dbReference type="Pfam" id="PF05179"/>
    </source>
</evidence>
<dbReference type="OMA" id="CAFHLKY"/>
<dbReference type="InterPro" id="IPR031336">
    <property type="entry name" value="CDC73_C"/>
</dbReference>
<feature type="compositionally biased region" description="Basic and acidic residues" evidence="6">
    <location>
        <begin position="152"/>
        <end position="163"/>
    </location>
</feature>
<dbReference type="GO" id="GO:0032968">
    <property type="term" value="P:positive regulation of transcription elongation by RNA polymerase II"/>
    <property type="evidence" value="ECO:0007669"/>
    <property type="project" value="TreeGrafter"/>
</dbReference>
<evidence type="ECO:0000256" key="4">
    <source>
        <dbReference type="ARBA" id="ARBA00023163"/>
    </source>
</evidence>
<name>A0A068YCV8_ECHMU</name>
<feature type="domain" description="Paf1 complex subunit Cdc73 N-terminal" evidence="8">
    <location>
        <begin position="1"/>
        <end position="204"/>
    </location>
</feature>
<dbReference type="AlphaFoldDB" id="A0A068YCV8"/>
<feature type="compositionally biased region" description="Basic and acidic residues" evidence="6">
    <location>
        <begin position="444"/>
        <end position="456"/>
    </location>
</feature>
<dbReference type="Proteomes" id="UP000017246">
    <property type="component" value="Unassembled WGS sequence"/>
</dbReference>
<dbReference type="eggNOG" id="KOG3786">
    <property type="taxonomic scope" value="Eukaryota"/>
</dbReference>
<dbReference type="STRING" id="6211.A0A068YCV8"/>
<sequence>MADVLGLLREYHIGNKEIVETNEEIIFGEFAWPKSAKTNYVMWGTGKDGAPKDYYTLNCIVYLLKNVNLPHSKYVRQAAAAGIPVVRLPDRRELLNYLNGDATSAANIDRTVPVDITIRRAISKGSLDAQNLRDTDVPIDGKRPRLSSYEPEEVKPLDSQHDESARKKIGSILVQSEGSALPSAISLDKIQSLRAKFRANQQVAKPEVTVDHLGSPDALDPTAVVTGDEPLLMASGVSVFSSRPADPIYQGPNSQLIVSVDDAQLALARSADPKRAAFLASDMDTVRVISSRERRWRTRGNILQSQGKTFYENIVLGILRNVMLKENAHLAPDRRDAYSGAVGTMNNFYKTPLTSMAHQRQQSQPPALQYSRYDQERFAAGREDTAGFRIDTMSSYHGKALTSMVGSGVSAGGSKPNGSALSVPGLTFDGSGSTILPPATPGHETPRGARTPRDPRGLGLSTPIAASLTPDPYRSSRSLASRSKPRASRVPIIIIPAAPTSLITMLNATDILQDLQFVSTEEKRNQGCKRDNELLIHRRKPDGRTVPYRVIDQPNRLQPDEWNRVVAVFVQGQAWQFKGWPHGGDPAVIFSVVKGFHIKYANMPLDPNVAKWNVHVINLDRRRHLDKVNFQSVWDQLDKFIAKNKPFLRSYGCTVDGHFPNYFHFFFSRRRCDVLNNAFCFIAYFLRKRLWCLRRLRPKVKYVA</sequence>
<evidence type="ECO:0000256" key="2">
    <source>
        <dbReference type="ARBA" id="ARBA00010427"/>
    </source>
</evidence>